<keyword evidence="3" id="KW-1185">Reference proteome</keyword>
<name>A0A7X3MH83_9FIRM</name>
<organism evidence="2 3">
    <name type="scientific">Sporofaciens musculi</name>
    <dbReference type="NCBI Taxonomy" id="2681861"/>
    <lineage>
        <taxon>Bacteria</taxon>
        <taxon>Bacillati</taxon>
        <taxon>Bacillota</taxon>
        <taxon>Clostridia</taxon>
        <taxon>Lachnospirales</taxon>
        <taxon>Lachnospiraceae</taxon>
        <taxon>Sporofaciens</taxon>
    </lineage>
</organism>
<dbReference type="AlphaFoldDB" id="A0A7X3MH83"/>
<protein>
    <submittedName>
        <fullName evidence="2">Uncharacterized protein</fullName>
    </submittedName>
</protein>
<comment type="caution">
    <text evidence="2">The sequence shown here is derived from an EMBL/GenBank/DDBJ whole genome shotgun (WGS) entry which is preliminary data.</text>
</comment>
<evidence type="ECO:0000256" key="1">
    <source>
        <dbReference type="SAM" id="MobiDB-lite"/>
    </source>
</evidence>
<reference evidence="2 3" key="1">
    <citation type="submission" date="2019-12" db="EMBL/GenBank/DDBJ databases">
        <title>Sporaefaciens musculi gen. nov., sp. nov., a novel bacterium isolated from the caecum of an obese mouse.</title>
        <authorList>
            <person name="Rasmussen T.S."/>
            <person name="Streidl T."/>
            <person name="Hitch T.C.A."/>
            <person name="Wortmann E."/>
            <person name="Deptula P."/>
            <person name="Hansen M."/>
            <person name="Nielsen D.S."/>
            <person name="Clavel T."/>
            <person name="Vogensen F.K."/>
        </authorList>
    </citation>
    <scope>NUCLEOTIDE SEQUENCE [LARGE SCALE GENOMIC DNA]</scope>
    <source>
        <strain evidence="2 3">WCA-9-b2</strain>
    </source>
</reference>
<proteinExistence type="predicted"/>
<accession>A0A7X3MH83</accession>
<evidence type="ECO:0000313" key="3">
    <source>
        <dbReference type="Proteomes" id="UP000460412"/>
    </source>
</evidence>
<dbReference type="Proteomes" id="UP000460412">
    <property type="component" value="Unassembled WGS sequence"/>
</dbReference>
<gene>
    <name evidence="2" type="ORF">GN277_13565</name>
</gene>
<dbReference type="EMBL" id="WUQX01000001">
    <property type="protein sequence ID" value="MXP76383.1"/>
    <property type="molecule type" value="Genomic_DNA"/>
</dbReference>
<dbReference type="RefSeq" id="WP_159751522.1">
    <property type="nucleotide sequence ID" value="NZ_WUQX01000001.1"/>
</dbReference>
<feature type="compositionally biased region" description="Basic and acidic residues" evidence="1">
    <location>
        <begin position="162"/>
        <end position="176"/>
    </location>
</feature>
<sequence>MKKQRKGIIMTGILGVFLLSAWLWTGGQGISKEEQKIYEDAVSMEEQVDKLGFEGFCLSDYPVAIYDGVSDYVFYKGKIKKRPPVIETFVGTAYPVGDHFEVIVPTLERFESLMSLAGGAEGMMTGSGYGAEEHKGMLWHEAFHAYQLTNFAILGEKVTPKEMQEELEGAEGKEESEISQEEQFVTWVDQAPDIRSKLKQEMELLKKTVELIQNQDISAIDEVHRIILEYSERRRQRMSEMSEALRDAEIRCEVTEGTAYYVEAKVYGMMTGQEEYKERYLYNLGTYEGGRGKYYRTGFAKCLILDFLCPDWKETFDFSTGLDEVIEKYIEGES</sequence>
<evidence type="ECO:0000313" key="2">
    <source>
        <dbReference type="EMBL" id="MXP76383.1"/>
    </source>
</evidence>
<feature type="region of interest" description="Disordered" evidence="1">
    <location>
        <begin position="162"/>
        <end position="181"/>
    </location>
</feature>